<feature type="domain" description="WDR59/RTC1-like RING zinc finger" evidence="4">
    <location>
        <begin position="296"/>
        <end position="343"/>
    </location>
</feature>
<evidence type="ECO:0000313" key="6">
    <source>
        <dbReference type="Proteomes" id="UP000759131"/>
    </source>
</evidence>
<evidence type="ECO:0000256" key="1">
    <source>
        <dbReference type="ARBA" id="ARBA00022574"/>
    </source>
</evidence>
<dbReference type="GO" id="GO:0005829">
    <property type="term" value="C:cytosol"/>
    <property type="evidence" value="ECO:0007669"/>
    <property type="project" value="TreeGrafter"/>
</dbReference>
<feature type="region of interest" description="Disordered" evidence="3">
    <location>
        <begin position="88"/>
        <end position="153"/>
    </location>
</feature>
<dbReference type="GO" id="GO:0005774">
    <property type="term" value="C:vacuolar membrane"/>
    <property type="evidence" value="ECO:0007669"/>
    <property type="project" value="TreeGrafter"/>
</dbReference>
<keyword evidence="1" id="KW-0853">WD repeat</keyword>
<evidence type="ECO:0000313" key="5">
    <source>
        <dbReference type="EMBL" id="CAD7622652.1"/>
    </source>
</evidence>
<gene>
    <name evidence="5" type="ORF">OSB1V03_LOCUS3115</name>
</gene>
<keyword evidence="2" id="KW-0677">Repeat</keyword>
<keyword evidence="6" id="KW-1185">Reference proteome</keyword>
<dbReference type="CDD" id="cd16693">
    <property type="entry name" value="mRING-H2-C3H3C2_WDR24"/>
    <property type="match status" value="1"/>
</dbReference>
<feature type="non-terminal residue" evidence="5">
    <location>
        <position position="1"/>
    </location>
</feature>
<dbReference type="AlphaFoldDB" id="A0A7R9PVU9"/>
<dbReference type="GO" id="GO:0016239">
    <property type="term" value="P:positive regulation of macroautophagy"/>
    <property type="evidence" value="ECO:0007669"/>
    <property type="project" value="TreeGrafter"/>
</dbReference>
<dbReference type="PANTHER" id="PTHR46200">
    <property type="entry name" value="GATOR COMPLEX PROTEIN WDR24"/>
    <property type="match status" value="1"/>
</dbReference>
<reference evidence="5" key="1">
    <citation type="submission" date="2020-11" db="EMBL/GenBank/DDBJ databases">
        <authorList>
            <person name="Tran Van P."/>
        </authorList>
    </citation>
    <scope>NUCLEOTIDE SEQUENCE</scope>
</reference>
<dbReference type="Proteomes" id="UP000759131">
    <property type="component" value="Unassembled WGS sequence"/>
</dbReference>
<dbReference type="InterPro" id="IPR037590">
    <property type="entry name" value="WDR24"/>
</dbReference>
<feature type="compositionally biased region" description="Acidic residues" evidence="3">
    <location>
        <begin position="126"/>
        <end position="137"/>
    </location>
</feature>
<organism evidence="5">
    <name type="scientific">Medioppia subpectinata</name>
    <dbReference type="NCBI Taxonomy" id="1979941"/>
    <lineage>
        <taxon>Eukaryota</taxon>
        <taxon>Metazoa</taxon>
        <taxon>Ecdysozoa</taxon>
        <taxon>Arthropoda</taxon>
        <taxon>Chelicerata</taxon>
        <taxon>Arachnida</taxon>
        <taxon>Acari</taxon>
        <taxon>Acariformes</taxon>
        <taxon>Sarcoptiformes</taxon>
        <taxon>Oribatida</taxon>
        <taxon>Brachypylina</taxon>
        <taxon>Oppioidea</taxon>
        <taxon>Oppiidae</taxon>
        <taxon>Medioppia</taxon>
    </lineage>
</organism>
<evidence type="ECO:0000256" key="3">
    <source>
        <dbReference type="SAM" id="MobiDB-lite"/>
    </source>
</evidence>
<dbReference type="OrthoDB" id="60955at2759"/>
<dbReference type="EMBL" id="OC855794">
    <property type="protein sequence ID" value="CAD7622652.1"/>
    <property type="molecule type" value="Genomic_DNA"/>
</dbReference>
<dbReference type="GO" id="GO:1904263">
    <property type="term" value="P:positive regulation of TORC1 signaling"/>
    <property type="evidence" value="ECO:0007669"/>
    <property type="project" value="TreeGrafter"/>
</dbReference>
<feature type="compositionally biased region" description="Polar residues" evidence="3">
    <location>
        <begin position="95"/>
        <end position="108"/>
    </location>
</feature>
<name>A0A7R9PVU9_9ACAR</name>
<protein>
    <recommendedName>
        <fullName evidence="4">WDR59/RTC1-like RING zinc finger domain-containing protein</fullName>
    </recommendedName>
</protein>
<sequence>MLYECPNPDLNDNLSMDWFVISAKKYQLNGKSIEELCEYNAEVAAQLNRTQISQTWKILMQMFNTNVRNATLSGSGNVNSITVGTITDFNDKSDPNNPSRHASGSTGRHLSGGKPIDQFNTNDTSGNEDESDLSDIIEDNKPNSPTTSLDEDDEVLNPMNFMSISDSDSHSHSVLSSRAPPNPVWPFTGLVAEMLHFYASQGDVQTSVSILIVLGDKMKTSIDVSIQQQWYQSYIDLLSRYELWSVANKVIRLCPHPYINTMNQSSTTIYTTCGVCRKALNSKVSWLCERCRTAPSNCSICHVAVTGLYVWCQGCAHGGHLQHIQEWLANNTLCPAGCGHHCEYT</sequence>
<evidence type="ECO:0000259" key="4">
    <source>
        <dbReference type="Pfam" id="PF17120"/>
    </source>
</evidence>
<dbReference type="PANTHER" id="PTHR46200:SF1">
    <property type="entry name" value="GATOR COMPLEX PROTEIN WDR24"/>
    <property type="match status" value="1"/>
</dbReference>
<dbReference type="GO" id="GO:0061700">
    <property type="term" value="C:GATOR2 complex"/>
    <property type="evidence" value="ECO:0007669"/>
    <property type="project" value="TreeGrafter"/>
</dbReference>
<accession>A0A7R9PVU9</accession>
<evidence type="ECO:0000256" key="2">
    <source>
        <dbReference type="ARBA" id="ARBA00022737"/>
    </source>
</evidence>
<dbReference type="GO" id="GO:0034198">
    <property type="term" value="P:cellular response to amino acid starvation"/>
    <property type="evidence" value="ECO:0007669"/>
    <property type="project" value="TreeGrafter"/>
</dbReference>
<dbReference type="EMBL" id="CAJPIZ010001219">
    <property type="protein sequence ID" value="CAG2103082.1"/>
    <property type="molecule type" value="Genomic_DNA"/>
</dbReference>
<dbReference type="Pfam" id="PF17120">
    <property type="entry name" value="zf-RING_16"/>
    <property type="match status" value="1"/>
</dbReference>
<dbReference type="InterPro" id="IPR049566">
    <property type="entry name" value="WDR59_RTC1-like_RING_Znf"/>
</dbReference>
<proteinExistence type="predicted"/>